<feature type="domain" description="SH2" evidence="11">
    <location>
        <begin position="724"/>
        <end position="858"/>
    </location>
</feature>
<dbReference type="CDD" id="cd00160">
    <property type="entry name" value="RhoGEF"/>
    <property type="match status" value="1"/>
</dbReference>
<evidence type="ECO:0000256" key="1">
    <source>
        <dbReference type="ARBA" id="ARBA00022443"/>
    </source>
</evidence>
<dbReference type="Gene3D" id="1.20.900.10">
    <property type="entry name" value="Dbl homology (DH) domain"/>
    <property type="match status" value="1"/>
</dbReference>
<keyword evidence="3" id="KW-0344">Guanine-nucleotide releasing factor</keyword>
<evidence type="ECO:0000256" key="7">
    <source>
        <dbReference type="ARBA" id="ARBA00022833"/>
    </source>
</evidence>
<dbReference type="SUPFAM" id="SSF50729">
    <property type="entry name" value="PH domain-like"/>
    <property type="match status" value="1"/>
</dbReference>
<dbReference type="PROSITE" id="PS50081">
    <property type="entry name" value="ZF_DAG_PE_2"/>
    <property type="match status" value="1"/>
</dbReference>
<dbReference type="InterPro" id="IPR037832">
    <property type="entry name" value="PH_Vav"/>
</dbReference>
<dbReference type="PRINTS" id="PR00452">
    <property type="entry name" value="SH3DOMAIN"/>
</dbReference>
<dbReference type="InterPro" id="IPR001715">
    <property type="entry name" value="CH_dom"/>
</dbReference>
<dbReference type="CDD" id="cd20810">
    <property type="entry name" value="C1_VAV"/>
    <property type="match status" value="1"/>
</dbReference>
<dbReference type="PROSITE" id="PS50001">
    <property type="entry name" value="SH2"/>
    <property type="match status" value="1"/>
</dbReference>
<dbReference type="Gene3D" id="3.30.505.10">
    <property type="entry name" value="SH2 domain"/>
    <property type="match status" value="2"/>
</dbReference>
<accession>A0A6J8BQS5</accession>
<dbReference type="PROSITE" id="PS50003">
    <property type="entry name" value="PH_DOMAIN"/>
    <property type="match status" value="1"/>
</dbReference>
<dbReference type="InterPro" id="IPR001849">
    <property type="entry name" value="PH_domain"/>
</dbReference>
<evidence type="ECO:0000313" key="17">
    <source>
        <dbReference type="EMBL" id="CAC5384637.1"/>
    </source>
</evidence>
<dbReference type="Pfam" id="PF07653">
    <property type="entry name" value="SH3_2"/>
    <property type="match status" value="1"/>
</dbReference>
<evidence type="ECO:0000259" key="13">
    <source>
        <dbReference type="PROSITE" id="PS50003"/>
    </source>
</evidence>
<dbReference type="Proteomes" id="UP000507470">
    <property type="component" value="Unassembled WGS sequence"/>
</dbReference>
<dbReference type="SMART" id="SM00233">
    <property type="entry name" value="PH"/>
    <property type="match status" value="1"/>
</dbReference>
<dbReference type="Gene3D" id="2.30.30.40">
    <property type="entry name" value="SH3 Domains"/>
    <property type="match status" value="2"/>
</dbReference>
<organism evidence="17 18">
    <name type="scientific">Mytilus coruscus</name>
    <name type="common">Sea mussel</name>
    <dbReference type="NCBI Taxonomy" id="42192"/>
    <lineage>
        <taxon>Eukaryota</taxon>
        <taxon>Metazoa</taxon>
        <taxon>Spiralia</taxon>
        <taxon>Lophotrochozoa</taxon>
        <taxon>Mollusca</taxon>
        <taxon>Bivalvia</taxon>
        <taxon>Autobranchia</taxon>
        <taxon>Pteriomorphia</taxon>
        <taxon>Mytilida</taxon>
        <taxon>Mytiloidea</taxon>
        <taxon>Mytilidae</taxon>
        <taxon>Mytilinae</taxon>
        <taxon>Mytilus</taxon>
    </lineage>
</organism>
<dbReference type="InterPro" id="IPR036860">
    <property type="entry name" value="SH2_dom_sf"/>
</dbReference>
<dbReference type="SMART" id="SM00252">
    <property type="entry name" value="SH2"/>
    <property type="match status" value="1"/>
</dbReference>
<evidence type="ECO:0000256" key="2">
    <source>
        <dbReference type="ARBA" id="ARBA00022553"/>
    </source>
</evidence>
<dbReference type="InterPro" id="IPR011993">
    <property type="entry name" value="PH-like_dom_sf"/>
</dbReference>
<dbReference type="SMART" id="SM00325">
    <property type="entry name" value="RhoGEF"/>
    <property type="match status" value="1"/>
</dbReference>
<dbReference type="PANTHER" id="PTHR45818">
    <property type="entry name" value="PROTEIN VAV"/>
    <property type="match status" value="1"/>
</dbReference>
<evidence type="ECO:0000313" key="18">
    <source>
        <dbReference type="Proteomes" id="UP000507470"/>
    </source>
</evidence>
<dbReference type="PROSITE" id="PS50010">
    <property type="entry name" value="DH_2"/>
    <property type="match status" value="1"/>
</dbReference>
<feature type="domain" description="Phorbol-ester/DAG-type" evidence="16">
    <location>
        <begin position="539"/>
        <end position="589"/>
    </location>
</feature>
<dbReference type="SUPFAM" id="SSF55550">
    <property type="entry name" value="SH2 domain"/>
    <property type="match status" value="2"/>
</dbReference>
<evidence type="ECO:0000256" key="9">
    <source>
        <dbReference type="PROSITE-ProRule" id="PRU00191"/>
    </source>
</evidence>
<keyword evidence="1 10" id="KW-0728">SH3 domain</keyword>
<dbReference type="InterPro" id="IPR001331">
    <property type="entry name" value="GDS_CDC24_CS"/>
</dbReference>
<keyword evidence="6" id="KW-0863">Zinc-finger</keyword>
<dbReference type="FunFam" id="1.10.418.10:FF:000019">
    <property type="entry name" value="Vav guanine nucleotide exchange factor 2"/>
    <property type="match status" value="1"/>
</dbReference>
<evidence type="ECO:0000256" key="8">
    <source>
        <dbReference type="ARBA" id="ARBA00022999"/>
    </source>
</evidence>
<dbReference type="SUPFAM" id="SSF50044">
    <property type="entry name" value="SH3-domain"/>
    <property type="match status" value="2"/>
</dbReference>
<proteinExistence type="predicted"/>
<dbReference type="GO" id="GO:0035556">
    <property type="term" value="P:intracellular signal transduction"/>
    <property type="evidence" value="ECO:0007669"/>
    <property type="project" value="InterPro"/>
</dbReference>
<dbReference type="Pfam" id="PF00130">
    <property type="entry name" value="C1_1"/>
    <property type="match status" value="1"/>
</dbReference>
<evidence type="ECO:0000259" key="16">
    <source>
        <dbReference type="PROSITE" id="PS50081"/>
    </source>
</evidence>
<dbReference type="Pfam" id="PF22697">
    <property type="entry name" value="SOS1_NGEF_PH"/>
    <property type="match status" value="1"/>
</dbReference>
<evidence type="ECO:0000256" key="5">
    <source>
        <dbReference type="ARBA" id="ARBA00022737"/>
    </source>
</evidence>
<keyword evidence="7" id="KW-0862">Zinc</keyword>
<dbReference type="AlphaFoldDB" id="A0A6J8BQS5"/>
<dbReference type="InterPro" id="IPR036028">
    <property type="entry name" value="SH3-like_dom_sf"/>
</dbReference>
<protein>
    <submittedName>
        <fullName evidence="17">VAV</fullName>
    </submittedName>
</protein>
<dbReference type="PANTHER" id="PTHR45818:SF3">
    <property type="entry name" value="PROTEIN VAV"/>
    <property type="match status" value="1"/>
</dbReference>
<evidence type="ECO:0000259" key="15">
    <source>
        <dbReference type="PROSITE" id="PS50021"/>
    </source>
</evidence>
<dbReference type="PROSITE" id="PS50021">
    <property type="entry name" value="CH"/>
    <property type="match status" value="1"/>
</dbReference>
<reference evidence="17 18" key="1">
    <citation type="submission" date="2020-06" db="EMBL/GenBank/DDBJ databases">
        <authorList>
            <person name="Li R."/>
            <person name="Bekaert M."/>
        </authorList>
    </citation>
    <scope>NUCLEOTIDE SEQUENCE [LARGE SCALE GENOMIC DNA]</scope>
    <source>
        <strain evidence="18">wild</strain>
    </source>
</reference>
<evidence type="ECO:0000256" key="4">
    <source>
        <dbReference type="ARBA" id="ARBA00022723"/>
    </source>
</evidence>
<dbReference type="EMBL" id="CACVKT020003598">
    <property type="protein sequence ID" value="CAC5384637.1"/>
    <property type="molecule type" value="Genomic_DNA"/>
</dbReference>
<feature type="domain" description="PH" evidence="13">
    <location>
        <begin position="419"/>
        <end position="530"/>
    </location>
</feature>
<keyword evidence="4" id="KW-0479">Metal-binding</keyword>
<dbReference type="InterPro" id="IPR035899">
    <property type="entry name" value="DBL_dom_sf"/>
</dbReference>
<dbReference type="Gene3D" id="1.10.418.10">
    <property type="entry name" value="Calponin-like domain"/>
    <property type="match status" value="1"/>
</dbReference>
<dbReference type="InterPro" id="IPR000980">
    <property type="entry name" value="SH2"/>
</dbReference>
<dbReference type="InterPro" id="IPR002219">
    <property type="entry name" value="PKC_DAG/PE"/>
</dbReference>
<dbReference type="PRINTS" id="PR00401">
    <property type="entry name" value="SH2DOMAIN"/>
</dbReference>
<dbReference type="SMART" id="SM00033">
    <property type="entry name" value="CH"/>
    <property type="match status" value="1"/>
</dbReference>
<dbReference type="InterPro" id="IPR036872">
    <property type="entry name" value="CH_dom_sf"/>
</dbReference>
<dbReference type="Gene3D" id="2.30.29.30">
    <property type="entry name" value="Pleckstrin-homology domain (PH domain)/Phosphotyrosine-binding domain (PTB)"/>
    <property type="match status" value="1"/>
</dbReference>
<dbReference type="Gene3D" id="3.30.60.20">
    <property type="match status" value="1"/>
</dbReference>
<dbReference type="CDD" id="cd21201">
    <property type="entry name" value="CH_VAV"/>
    <property type="match status" value="1"/>
</dbReference>
<name>A0A6J8BQS5_MYTCO</name>
<dbReference type="InterPro" id="IPR001452">
    <property type="entry name" value="SH3_domain"/>
</dbReference>
<evidence type="ECO:0000256" key="3">
    <source>
        <dbReference type="ARBA" id="ARBA00022658"/>
    </source>
</evidence>
<evidence type="ECO:0000256" key="6">
    <source>
        <dbReference type="ARBA" id="ARBA00022771"/>
    </source>
</evidence>
<dbReference type="CDD" id="cd01223">
    <property type="entry name" value="PH_Vav"/>
    <property type="match status" value="1"/>
</dbReference>
<evidence type="ECO:0000259" key="14">
    <source>
        <dbReference type="PROSITE" id="PS50010"/>
    </source>
</evidence>
<dbReference type="Pfam" id="PF00307">
    <property type="entry name" value="CH"/>
    <property type="match status" value="1"/>
</dbReference>
<keyword evidence="8 9" id="KW-0727">SH2 domain</keyword>
<feature type="domain" description="DH" evidence="14">
    <location>
        <begin position="207"/>
        <end position="386"/>
    </location>
</feature>
<keyword evidence="18" id="KW-1185">Reference proteome</keyword>
<dbReference type="SUPFAM" id="SSF48065">
    <property type="entry name" value="DBL homology domain (DH-domain)"/>
    <property type="match status" value="1"/>
</dbReference>
<dbReference type="GO" id="GO:0008270">
    <property type="term" value="F:zinc ion binding"/>
    <property type="evidence" value="ECO:0007669"/>
    <property type="project" value="UniProtKB-KW"/>
</dbReference>
<dbReference type="GO" id="GO:0005737">
    <property type="term" value="C:cytoplasm"/>
    <property type="evidence" value="ECO:0007669"/>
    <property type="project" value="TreeGrafter"/>
</dbReference>
<evidence type="ECO:0000259" key="12">
    <source>
        <dbReference type="PROSITE" id="PS50002"/>
    </source>
</evidence>
<evidence type="ECO:0000259" key="11">
    <source>
        <dbReference type="PROSITE" id="PS50001"/>
    </source>
</evidence>
<dbReference type="SUPFAM" id="SSF47576">
    <property type="entry name" value="Calponin-homology domain, CH-domain"/>
    <property type="match status" value="1"/>
</dbReference>
<dbReference type="GO" id="GO:0016477">
    <property type="term" value="P:cell migration"/>
    <property type="evidence" value="ECO:0007669"/>
    <property type="project" value="TreeGrafter"/>
</dbReference>
<dbReference type="InterPro" id="IPR055251">
    <property type="entry name" value="SOS1_NGEF_PH"/>
</dbReference>
<evidence type="ECO:0000256" key="10">
    <source>
        <dbReference type="PROSITE-ProRule" id="PRU00192"/>
    </source>
</evidence>
<dbReference type="InterPro" id="IPR000219">
    <property type="entry name" value="DH_dom"/>
</dbReference>
<dbReference type="OrthoDB" id="5340910at2759"/>
<dbReference type="PROSITE" id="PS00741">
    <property type="entry name" value="DH_1"/>
    <property type="match status" value="1"/>
</dbReference>
<dbReference type="SMART" id="SM00326">
    <property type="entry name" value="SH3"/>
    <property type="match status" value="2"/>
</dbReference>
<feature type="domain" description="Calponin-homology (CH)" evidence="15">
    <location>
        <begin position="2"/>
        <end position="121"/>
    </location>
</feature>
<keyword evidence="5" id="KW-0677">Repeat</keyword>
<dbReference type="Pfam" id="PF00621">
    <property type="entry name" value="RhoGEF"/>
    <property type="match status" value="1"/>
</dbReference>
<keyword evidence="2" id="KW-0597">Phosphoprotein</keyword>
<gene>
    <name evidence="17" type="ORF">MCOR_20257</name>
</gene>
<dbReference type="GO" id="GO:0005085">
    <property type="term" value="F:guanyl-nucleotide exchange factor activity"/>
    <property type="evidence" value="ECO:0007669"/>
    <property type="project" value="UniProtKB-KW"/>
</dbReference>
<dbReference type="Pfam" id="PF00017">
    <property type="entry name" value="SH2"/>
    <property type="match status" value="1"/>
</dbReference>
<feature type="domain" description="SH3" evidence="12">
    <location>
        <begin position="608"/>
        <end position="672"/>
    </location>
</feature>
<dbReference type="Pfam" id="PF00018">
    <property type="entry name" value="SH3_1"/>
    <property type="match status" value="1"/>
</dbReference>
<dbReference type="PROSITE" id="PS50002">
    <property type="entry name" value="SH3"/>
    <property type="match status" value="2"/>
</dbReference>
<sequence length="933" mass="107746">MADEWRQCANWLVRCHILPDDHKTTGPDAAAFDLAQALRDGVLICHLLNNLSPNVVDLKDFSPRPQLSQFLCLKNIRTFLATCKNSFGLRDQDLFDPPDLFDVKDFRKVLHTLSKLSKTDIAQRHSKILGFPTDAPSHRQSTRRVPDEDDDIYGHLPEMAIENDLDDNEEIYDKVYQEDDEEIYEDLCSRKKHRESRVSELPPPTTKRDFCIKELYDTEKNYVDALRMMYQHFIKPLKDVIPPDDRNIIFNHIEKLLRIHELFQKEIQNAILLGKPRLEDVFCKYKTKLLIYGDYCSNLPKAQERIDDVLKRSDSIRQQVEACEKRANEGKFRLRDLLHVPMQRVLKYHLLLRELIKSTEKGSEEKERLERALEAMMDLSLYVNEVKRDNETLQLIQEIQNSIGDLQMPPNTTLKDYGRLQKDGELKVKNHVDNKTRVRYIFLFDKVMLMCKSRTVDKFFSGETYNFKEAIILAAFRVEDLPSLKEGQKKGNWNSGFILAKKDEMIAYTFYAKTDDMRIKWIEAIKLSLDNTQPPAPAGANYKMNTFDTPTECYACGKLLRGVFFQGYLCEDNKQCVHKECIGKSPTQNKGVPPVPPRVVGAKSEASAKISHVKAIVDYFGNPAPPAGKRPLHFKKDQTIKILNNSDPQWWKGSMCGDDGWFPQHLVKEEHKIIRKESYVDVKIRYPSTPNGVTPAPRPHSPLVGYVNVPNDNEMSSHLNVYKWFVGPMDRDTAVRRLTSLPNGTFLIRVSENPGRRGELSLSLKYENQVRHIRVEKSAENYYYLGDTKYFQTVPFREYISCRMDFNFKHMKVHQEPGFYFLSSEKRFTSVVELVEFYQQNSLKECFPGVKTTLLYPIKSQAGFGATSRILGYAVAVYDYAANATSQLSLCRGDRVAILSKTGSDKGWWKGEHCTTGKVGYFPLAYVREDDEE</sequence>
<feature type="domain" description="SH3" evidence="12">
    <location>
        <begin position="869"/>
        <end position="932"/>
    </location>
</feature>